<dbReference type="GO" id="GO:0005096">
    <property type="term" value="F:GTPase activator activity"/>
    <property type="evidence" value="ECO:0007669"/>
    <property type="project" value="UniProtKB-KW"/>
</dbReference>
<feature type="compositionally biased region" description="Low complexity" evidence="2">
    <location>
        <begin position="757"/>
        <end position="771"/>
    </location>
</feature>
<dbReference type="InterPro" id="IPR000195">
    <property type="entry name" value="Rab-GAP-TBC_dom"/>
</dbReference>
<evidence type="ECO:0000313" key="5">
    <source>
        <dbReference type="Proteomes" id="UP001388673"/>
    </source>
</evidence>
<dbReference type="Pfam" id="PF00566">
    <property type="entry name" value="RabGAP-TBC"/>
    <property type="match status" value="1"/>
</dbReference>
<feature type="region of interest" description="Disordered" evidence="2">
    <location>
        <begin position="473"/>
        <end position="492"/>
    </location>
</feature>
<feature type="compositionally biased region" description="Low complexity" evidence="2">
    <location>
        <begin position="856"/>
        <end position="870"/>
    </location>
</feature>
<proteinExistence type="predicted"/>
<feature type="compositionally biased region" description="Gly residues" evidence="2">
    <location>
        <begin position="482"/>
        <end position="492"/>
    </location>
</feature>
<dbReference type="InterPro" id="IPR035969">
    <property type="entry name" value="Rab-GAP_TBC_sf"/>
</dbReference>
<protein>
    <recommendedName>
        <fullName evidence="3">Rab-GAP TBC domain-containing protein</fullName>
    </recommendedName>
</protein>
<dbReference type="SMART" id="SM00164">
    <property type="entry name" value="TBC"/>
    <property type="match status" value="1"/>
</dbReference>
<dbReference type="PANTHER" id="PTHR22957:SF337">
    <property type="entry name" value="TBC1 DOMAIN FAMILY MEMBER 5"/>
    <property type="match status" value="1"/>
</dbReference>
<dbReference type="EMBL" id="JBCAWK010000012">
    <property type="protein sequence ID" value="KAK8845414.1"/>
    <property type="molecule type" value="Genomic_DNA"/>
</dbReference>
<keyword evidence="1" id="KW-0343">GTPase activation</keyword>
<dbReference type="RefSeq" id="XP_066800222.1">
    <property type="nucleotide sequence ID" value="XM_066949214.1"/>
</dbReference>
<keyword evidence="5" id="KW-1185">Reference proteome</keyword>
<evidence type="ECO:0000256" key="2">
    <source>
        <dbReference type="SAM" id="MobiDB-lite"/>
    </source>
</evidence>
<dbReference type="KEGG" id="kne:92183385"/>
<dbReference type="Proteomes" id="UP001388673">
    <property type="component" value="Unassembled WGS sequence"/>
</dbReference>
<feature type="region of interest" description="Disordered" evidence="2">
    <location>
        <begin position="742"/>
        <end position="771"/>
    </location>
</feature>
<dbReference type="FunFam" id="1.10.472.80:FF:000038">
    <property type="entry name" value="TBC1 domain family member 5"/>
    <property type="match status" value="1"/>
</dbReference>
<dbReference type="PROSITE" id="PS50086">
    <property type="entry name" value="TBC_RABGAP"/>
    <property type="match status" value="1"/>
</dbReference>
<evidence type="ECO:0000256" key="1">
    <source>
        <dbReference type="ARBA" id="ARBA00022468"/>
    </source>
</evidence>
<feature type="compositionally biased region" description="Low complexity" evidence="2">
    <location>
        <begin position="121"/>
        <end position="135"/>
    </location>
</feature>
<dbReference type="AlphaFoldDB" id="A0AAW0YUS8"/>
<dbReference type="GeneID" id="92183385"/>
<dbReference type="PANTHER" id="PTHR22957">
    <property type="entry name" value="TBC1 DOMAIN FAMILY MEMBER GTPASE-ACTIVATING PROTEIN"/>
    <property type="match status" value="1"/>
</dbReference>
<reference evidence="4 5" key="1">
    <citation type="journal article" date="2024" name="bioRxiv">
        <title>Comparative genomics of Cryptococcus and Kwoniella reveals pathogenesis evolution and contrasting karyotype dynamics via intercentromeric recombination or chromosome fusion.</title>
        <authorList>
            <person name="Coelho M.A."/>
            <person name="David-Palma M."/>
            <person name="Shea T."/>
            <person name="Bowers K."/>
            <person name="McGinley-Smith S."/>
            <person name="Mohammad A.W."/>
            <person name="Gnirke A."/>
            <person name="Yurkov A.M."/>
            <person name="Nowrousian M."/>
            <person name="Sun S."/>
            <person name="Cuomo C.A."/>
            <person name="Heitman J."/>
        </authorList>
    </citation>
    <scope>NUCLEOTIDE SEQUENCE [LARGE SCALE GENOMIC DNA]</scope>
    <source>
        <strain evidence="4 5">CBS 13917</strain>
    </source>
</reference>
<dbReference type="SUPFAM" id="SSF47923">
    <property type="entry name" value="Ypt/Rab-GAP domain of gyp1p"/>
    <property type="match status" value="2"/>
</dbReference>
<feature type="region of interest" description="Disordered" evidence="2">
    <location>
        <begin position="839"/>
        <end position="880"/>
    </location>
</feature>
<comment type="caution">
    <text evidence="4">The sequence shown here is derived from an EMBL/GenBank/DDBJ whole genome shotgun (WGS) entry which is preliminary data.</text>
</comment>
<feature type="region of interest" description="Disordered" evidence="2">
    <location>
        <begin position="121"/>
        <end position="157"/>
    </location>
</feature>
<name>A0AAW0YUS8_9TREE</name>
<feature type="domain" description="Rab-GAP TBC" evidence="3">
    <location>
        <begin position="159"/>
        <end position="373"/>
    </location>
</feature>
<evidence type="ECO:0000259" key="3">
    <source>
        <dbReference type="PROSITE" id="PS50086"/>
    </source>
</evidence>
<gene>
    <name evidence="4" type="ORF">IAR55_006127</name>
</gene>
<organism evidence="4 5">
    <name type="scientific">Kwoniella newhampshirensis</name>
    <dbReference type="NCBI Taxonomy" id="1651941"/>
    <lineage>
        <taxon>Eukaryota</taxon>
        <taxon>Fungi</taxon>
        <taxon>Dikarya</taxon>
        <taxon>Basidiomycota</taxon>
        <taxon>Agaricomycotina</taxon>
        <taxon>Tremellomycetes</taxon>
        <taxon>Tremellales</taxon>
        <taxon>Cryptococcaceae</taxon>
        <taxon>Kwoniella</taxon>
    </lineage>
</organism>
<evidence type="ECO:0000313" key="4">
    <source>
        <dbReference type="EMBL" id="KAK8845414.1"/>
    </source>
</evidence>
<dbReference type="Gene3D" id="1.10.8.270">
    <property type="entry name" value="putative rabgap domain of human tbc1 domain family member 14 like domains"/>
    <property type="match status" value="1"/>
</dbReference>
<sequence>MMDPIREEEVFNRPSSLEIQSRWRELFADPLISISRLKSDALSKGGLGEVGVDGGIILRSVYWRFYHSLLPPPTSLDLFPPALQTLREGYNALRRRYLIAPDGRWASDCSGYDDHLFLSSSAPGPSTSTPSSSTSPHPPHLPSSSTGRGAGGEGWDPLSLSQSSPWNTWFAHLDLRSTIAQDVQRTFPDIPYFQLERVKRCLTTSLFLFAVLNPDVGYRQGMHELLACCFLTVDRDSIDLEHESGVAGMGNGRDGGVMEEAMRVTLDRKFVEHDAFELFAAIMKGGKAFYEWRAEEVPVRTRTPSAPQAPIIVRCNNLHTSLIRRIDPQLWERLETEGVEAQIWAIRWIRLIFTRELPFHLALRIWDGVFAEDPGLQILDFICVAMLLLIRNELIEADYPTLLTNLLHYPAPSTTYPFEPFLILSQALFLRNNISPAAGVEVVLQNQDLLGVRASPPEREKDEIHQLRGSARRRGMNRGSMGARGGPRGGKPGVGGLAQGLFERAQAAGLDKAFMSTVADLRKNLPDSATAYSYLPNLPFSPITSPSARDAAAPFSSIPNSISAVPSRSFLTSPNETVVVHPGMQSRNSVDSHSSQKTVKDAEREMAELRLAMLGMGKAMSEWLTTLQSPDSKENNVSSGGDKDAAWGGLTKIRDTLLDAAGSEVDDIVREWGWHDGLEAPRSRATTPAPDNFAPDPDLGKSSEASASQIDQKESSIHPVPMPTLKETMDFEDVTPTLPTVSVLPITSHPSTTAHTSKSVSSPNVPPKEVAAPKPALYLSSRGASPAPGLPRVPVTAPLGSGFLRYEPQEERSRTTTVGMGFGSEYEYGNNLDNEGTQVDNGDPLAGLGVSVRKPAGTGSASARSNGSSGVDPLLGVGVR</sequence>
<accession>A0AAW0YUS8</accession>
<dbReference type="FunFam" id="1.10.8.270:FF:000031">
    <property type="entry name" value="TBC1 domain family member 5"/>
    <property type="match status" value="1"/>
</dbReference>
<feature type="region of interest" description="Disordered" evidence="2">
    <location>
        <begin position="679"/>
        <end position="723"/>
    </location>
</feature>
<dbReference type="Gene3D" id="1.10.472.80">
    <property type="entry name" value="Ypt/Rab-GAP domain of gyp1p, domain 3"/>
    <property type="match status" value="1"/>
</dbReference>